<name>A0A1Q5T3E8_9BACL</name>
<reference evidence="2" key="2">
    <citation type="submission" date="2017-01" db="EMBL/GenBank/DDBJ databases">
        <title>Genome sequencing and annotation of Geobacillus sp. 1017, a Hydrocarbon-Oxidizing Thermophilic Bacterium Isolated from a Heavy Oil Reservoir (China).</title>
        <authorList>
            <person name="Kadnikov V.V."/>
            <person name="Mardanov A.V."/>
            <person name="Poltaraus A.B."/>
            <person name="Sokolova D.S."/>
            <person name="Semenova E.M."/>
            <person name="Ravin N.V."/>
            <person name="Tourova T.P."/>
            <person name="Nazina T.N."/>
        </authorList>
    </citation>
    <scope>NUCLEOTIDE SEQUENCE [LARGE SCALE GENOMIC DNA]</scope>
    <source>
        <strain evidence="2">1017</strain>
    </source>
</reference>
<comment type="caution">
    <text evidence="1">The sequence shown here is derived from an EMBL/GenBank/DDBJ whole genome shotgun (WGS) entry which is preliminary data.</text>
</comment>
<sequence length="38" mass="4752">MRLQKNMFVYKNFTYRPHSVNDRFVCSYIEETSIFRCQ</sequence>
<dbReference type="EMBL" id="MQMG01000014">
    <property type="protein sequence ID" value="OKO94744.1"/>
    <property type="molecule type" value="Genomic_DNA"/>
</dbReference>
<gene>
    <name evidence="1" type="ORF">BRO54_1459</name>
</gene>
<dbReference type="Proteomes" id="UP000186030">
    <property type="component" value="Unassembled WGS sequence"/>
</dbReference>
<evidence type="ECO:0000313" key="1">
    <source>
        <dbReference type="EMBL" id="OKO94744.1"/>
    </source>
</evidence>
<reference evidence="1 2" key="1">
    <citation type="submission" date="2016-11" db="EMBL/GenBank/DDBJ databases">
        <authorList>
            <person name="Kadnikov V."/>
            <person name="Nazina T."/>
        </authorList>
    </citation>
    <scope>NUCLEOTIDE SEQUENCE [LARGE SCALE GENOMIC DNA]</scope>
    <source>
        <strain evidence="1 2">1017</strain>
    </source>
</reference>
<evidence type="ECO:0000313" key="2">
    <source>
        <dbReference type="Proteomes" id="UP000186030"/>
    </source>
</evidence>
<dbReference type="AlphaFoldDB" id="A0A1Q5T3E8"/>
<protein>
    <submittedName>
        <fullName evidence="1">Uncharacterized protein</fullName>
    </submittedName>
</protein>
<proteinExistence type="predicted"/>
<accession>A0A1Q5T3E8</accession>
<organism evidence="1 2">
    <name type="scientific">Geobacillus proteiniphilus</name>
    <dbReference type="NCBI Taxonomy" id="860353"/>
    <lineage>
        <taxon>Bacteria</taxon>
        <taxon>Bacillati</taxon>
        <taxon>Bacillota</taxon>
        <taxon>Bacilli</taxon>
        <taxon>Bacillales</taxon>
        <taxon>Anoxybacillaceae</taxon>
        <taxon>Geobacillus</taxon>
    </lineage>
</organism>